<dbReference type="KEGG" id="mehf:MmiHf6_06850"/>
<sequence>MTVLFFIIFHSIYYINNSIKYSFYSSFVFIFLLILNCSHFAGIVLDFIVILIVFLLLLLLAISASLIVILIVITFMSD</sequence>
<feature type="transmembrane region" description="Helical" evidence="1">
    <location>
        <begin position="21"/>
        <end position="41"/>
    </location>
</feature>
<keyword evidence="3" id="KW-1185">Reference proteome</keyword>
<evidence type="ECO:0000313" key="2">
    <source>
        <dbReference type="EMBL" id="WNY23378.1"/>
    </source>
</evidence>
<protein>
    <submittedName>
        <fullName evidence="2">Uncharacterized protein</fullName>
    </submittedName>
</protein>
<proteinExistence type="predicted"/>
<evidence type="ECO:0000313" key="3">
    <source>
        <dbReference type="Proteomes" id="UP001302978"/>
    </source>
</evidence>
<gene>
    <name evidence="2" type="ORF">MmiHf6_06850</name>
</gene>
<keyword evidence="1" id="KW-0812">Transmembrane</keyword>
<feature type="transmembrane region" description="Helical" evidence="1">
    <location>
        <begin position="47"/>
        <end position="75"/>
    </location>
</feature>
<dbReference type="EMBL" id="CP131059">
    <property type="protein sequence ID" value="WNY23378.1"/>
    <property type="molecule type" value="Genomic_DNA"/>
</dbReference>
<reference evidence="2 3" key="1">
    <citation type="submission" date="2023-07" db="EMBL/GenBank/DDBJ databases">
        <title>Closed genoem sequence of Methanomicrococcus sp. Hf6.</title>
        <authorList>
            <person name="Poehlein A."/>
            <person name="Protasov E."/>
            <person name="Platt K."/>
            <person name="Reeh H."/>
            <person name="Daniel R."/>
            <person name="Brune A."/>
        </authorList>
    </citation>
    <scope>NUCLEOTIDE SEQUENCE [LARGE SCALE GENOMIC DNA]</scope>
    <source>
        <strain evidence="2 3">Hf6</strain>
    </source>
</reference>
<accession>A0AA97A1L3</accession>
<keyword evidence="1" id="KW-1133">Transmembrane helix</keyword>
<dbReference type="AlphaFoldDB" id="A0AA97A1L3"/>
<organism evidence="2 3">
    <name type="scientific">Methanimicrococcus hongohii</name>
    <dbReference type="NCBI Taxonomy" id="3028295"/>
    <lineage>
        <taxon>Archaea</taxon>
        <taxon>Methanobacteriati</taxon>
        <taxon>Methanobacteriota</taxon>
        <taxon>Stenosarchaea group</taxon>
        <taxon>Methanomicrobia</taxon>
        <taxon>Methanosarcinales</taxon>
        <taxon>Methanosarcinaceae</taxon>
        <taxon>Methanimicrococcus</taxon>
    </lineage>
</organism>
<keyword evidence="1" id="KW-0472">Membrane</keyword>
<dbReference type="Proteomes" id="UP001302978">
    <property type="component" value="Chromosome"/>
</dbReference>
<name>A0AA97A1L3_9EURY</name>
<evidence type="ECO:0000256" key="1">
    <source>
        <dbReference type="SAM" id="Phobius"/>
    </source>
</evidence>